<evidence type="ECO:0000256" key="4">
    <source>
        <dbReference type="ARBA" id="ARBA00022448"/>
    </source>
</evidence>
<dbReference type="PANTHER" id="PTHR15184">
    <property type="entry name" value="ATP SYNTHASE"/>
    <property type="match status" value="1"/>
</dbReference>
<dbReference type="InterPro" id="IPR050053">
    <property type="entry name" value="ATPase_alpha/beta_chains"/>
</dbReference>
<dbReference type="EnsemblPlants" id="Solyc12g062530.2.1">
    <property type="protein sequence ID" value="Solyc12g062530.2.1"/>
    <property type="gene ID" value="Solyc12g062530.2"/>
</dbReference>
<proteinExistence type="inferred from homology"/>
<dbReference type="GO" id="GO:0006754">
    <property type="term" value="P:ATP biosynthetic process"/>
    <property type="evidence" value="ECO:0007669"/>
    <property type="project" value="UniProtKB-KW"/>
</dbReference>
<dbReference type="EC" id="7.1.2.2" evidence="3"/>
<dbReference type="InterPro" id="IPR036121">
    <property type="entry name" value="ATPase_F1/V1/A1_a/bsu_N_sf"/>
</dbReference>
<dbReference type="Gene3D" id="2.40.10.170">
    <property type="match status" value="1"/>
</dbReference>
<keyword evidence="7" id="KW-0067">ATP-binding</keyword>
<comment type="similarity">
    <text evidence="2">Belongs to the ATPase alpha/beta chains family.</text>
</comment>
<protein>
    <recommendedName>
        <fullName evidence="3">H(+)-transporting two-sector ATPase</fullName>
        <ecNumber evidence="3">7.1.2.2</ecNumber>
    </recommendedName>
</protein>
<evidence type="ECO:0000256" key="10">
    <source>
        <dbReference type="ARBA" id="ARBA00023196"/>
    </source>
</evidence>
<keyword evidence="8" id="KW-0406">Ion transport</keyword>
<keyword evidence="4" id="KW-0813">Transport</keyword>
<reference evidence="14" key="1">
    <citation type="journal article" date="2012" name="Nature">
        <title>The tomato genome sequence provides insights into fleshy fruit evolution.</title>
        <authorList>
            <consortium name="Tomato Genome Consortium"/>
        </authorList>
    </citation>
    <scope>NUCLEOTIDE SEQUENCE [LARGE SCALE GENOMIC DNA]</scope>
    <source>
        <strain evidence="14">cv. Heinz 1706</strain>
    </source>
</reference>
<name>A0A3Q7JAW1_SOLLC</name>
<dbReference type="Gramene" id="Solyc12g062530.2.1">
    <property type="protein sequence ID" value="Solyc12g062530.2.1"/>
    <property type="gene ID" value="Solyc12g062530.2"/>
</dbReference>
<evidence type="ECO:0000259" key="13">
    <source>
        <dbReference type="Pfam" id="PF02874"/>
    </source>
</evidence>
<evidence type="ECO:0000256" key="5">
    <source>
        <dbReference type="ARBA" id="ARBA00022741"/>
    </source>
</evidence>
<dbReference type="InterPro" id="IPR004100">
    <property type="entry name" value="ATPase_F1/V1/A1_a/bsu_N"/>
</dbReference>
<evidence type="ECO:0000256" key="8">
    <source>
        <dbReference type="ARBA" id="ARBA00023065"/>
    </source>
</evidence>
<organism evidence="14">
    <name type="scientific">Solanum lycopersicum</name>
    <name type="common">Tomato</name>
    <name type="synonym">Lycopersicon esculentum</name>
    <dbReference type="NCBI Taxonomy" id="4081"/>
    <lineage>
        <taxon>Eukaryota</taxon>
        <taxon>Viridiplantae</taxon>
        <taxon>Streptophyta</taxon>
        <taxon>Embryophyta</taxon>
        <taxon>Tracheophyta</taxon>
        <taxon>Spermatophyta</taxon>
        <taxon>Magnoliopsida</taxon>
        <taxon>eudicotyledons</taxon>
        <taxon>Gunneridae</taxon>
        <taxon>Pentapetalae</taxon>
        <taxon>asterids</taxon>
        <taxon>lamiids</taxon>
        <taxon>Solanales</taxon>
        <taxon>Solanaceae</taxon>
        <taxon>Solanoideae</taxon>
        <taxon>Solaneae</taxon>
        <taxon>Solanum</taxon>
        <taxon>Solanum subgen. Lycopersicon</taxon>
    </lineage>
</organism>
<keyword evidence="6" id="KW-0375">Hydrogen ion transport</keyword>
<dbReference type="SUPFAM" id="SSF50615">
    <property type="entry name" value="N-terminal domain of alpha and beta subunits of F1 ATP synthase"/>
    <property type="match status" value="1"/>
</dbReference>
<dbReference type="PANTHER" id="PTHR15184:SF71">
    <property type="entry name" value="ATP SYNTHASE SUBUNIT BETA, MITOCHONDRIAL"/>
    <property type="match status" value="1"/>
</dbReference>
<dbReference type="GO" id="GO:0005524">
    <property type="term" value="F:ATP binding"/>
    <property type="evidence" value="ECO:0007669"/>
    <property type="project" value="UniProtKB-KW"/>
</dbReference>
<dbReference type="Proteomes" id="UP000004994">
    <property type="component" value="Chromosome 12"/>
</dbReference>
<evidence type="ECO:0000313" key="15">
    <source>
        <dbReference type="Proteomes" id="UP000004994"/>
    </source>
</evidence>
<dbReference type="AlphaFoldDB" id="A0A3Q7JAW1"/>
<evidence type="ECO:0000256" key="2">
    <source>
        <dbReference type="ARBA" id="ARBA00008936"/>
    </source>
</evidence>
<keyword evidence="9" id="KW-0472">Membrane</keyword>
<feature type="domain" description="ATPase F1/V1/A1 complex alpha/beta subunit N-terminal" evidence="13">
    <location>
        <begin position="5"/>
        <end position="37"/>
    </location>
</feature>
<keyword evidence="10" id="KW-0139">CF(1)</keyword>
<comment type="catalytic activity">
    <reaction evidence="12">
        <text>ATP + H2O + 4 H(+)(in) = ADP + phosphate + 5 H(+)(out)</text>
        <dbReference type="Rhea" id="RHEA:57720"/>
        <dbReference type="ChEBI" id="CHEBI:15377"/>
        <dbReference type="ChEBI" id="CHEBI:15378"/>
        <dbReference type="ChEBI" id="CHEBI:30616"/>
        <dbReference type="ChEBI" id="CHEBI:43474"/>
        <dbReference type="ChEBI" id="CHEBI:456216"/>
        <dbReference type="EC" id="7.1.2.2"/>
    </reaction>
</comment>
<keyword evidence="15" id="KW-1185">Reference proteome</keyword>
<evidence type="ECO:0000256" key="7">
    <source>
        <dbReference type="ARBA" id="ARBA00022840"/>
    </source>
</evidence>
<keyword evidence="5" id="KW-0547">Nucleotide-binding</keyword>
<evidence type="ECO:0000256" key="9">
    <source>
        <dbReference type="ARBA" id="ARBA00023136"/>
    </source>
</evidence>
<dbReference type="STRING" id="4081.A0A3Q7JAW1"/>
<keyword evidence="11" id="KW-0066">ATP synthesis</keyword>
<accession>A0A3Q7JAW1</accession>
<evidence type="ECO:0000256" key="6">
    <source>
        <dbReference type="ARBA" id="ARBA00022781"/>
    </source>
</evidence>
<evidence type="ECO:0000313" key="14">
    <source>
        <dbReference type="EnsemblPlants" id="Solyc12g062530.2.1"/>
    </source>
</evidence>
<reference evidence="14" key="2">
    <citation type="submission" date="2019-01" db="UniProtKB">
        <authorList>
            <consortium name="EnsemblPlants"/>
        </authorList>
    </citation>
    <scope>IDENTIFICATION</scope>
    <source>
        <strain evidence="14">cv. Heinz 1706</strain>
    </source>
</reference>
<evidence type="ECO:0000256" key="3">
    <source>
        <dbReference type="ARBA" id="ARBA00012473"/>
    </source>
</evidence>
<dbReference type="GO" id="GO:0045259">
    <property type="term" value="C:proton-transporting ATP synthase complex"/>
    <property type="evidence" value="ECO:0007669"/>
    <property type="project" value="UniProtKB-KW"/>
</dbReference>
<evidence type="ECO:0000256" key="12">
    <source>
        <dbReference type="ARBA" id="ARBA00048383"/>
    </source>
</evidence>
<dbReference type="GO" id="GO:1902600">
    <property type="term" value="P:proton transmembrane transport"/>
    <property type="evidence" value="ECO:0007669"/>
    <property type="project" value="UniProtKB-KW"/>
</dbReference>
<evidence type="ECO:0000256" key="11">
    <source>
        <dbReference type="ARBA" id="ARBA00023310"/>
    </source>
</evidence>
<comment type="subcellular location">
    <subcellularLocation>
        <location evidence="1">Membrane</location>
    </subcellularLocation>
</comment>
<sequence length="114" mass="11839">MGCAVQIIGPVLDVAFPLGKIPNTYNALVVQGQDSVDGLTGGRTMIDIEAPISVSVGGATLGQTFNVLREPVGGVSIFGGVGERSHKANDLFMQMKESGVINKENIPESKVALV</sequence>
<dbReference type="InParanoid" id="A0A3Q7JAW1"/>
<evidence type="ECO:0000256" key="1">
    <source>
        <dbReference type="ARBA" id="ARBA00004370"/>
    </source>
</evidence>
<dbReference type="Pfam" id="PF02874">
    <property type="entry name" value="ATP-synt_ab_N"/>
    <property type="match status" value="1"/>
</dbReference>